<accession>Q8KF41</accession>
<dbReference type="Proteomes" id="UP000001007">
    <property type="component" value="Chromosome"/>
</dbReference>
<evidence type="ECO:0000313" key="1">
    <source>
        <dbReference type="EMBL" id="AAM71733.1"/>
    </source>
</evidence>
<dbReference type="EnsemblBacteria" id="AAM71733">
    <property type="protein sequence ID" value="AAM71733"/>
    <property type="gene ID" value="CT0491"/>
</dbReference>
<dbReference type="OrthoDB" id="9791620at2"/>
<protein>
    <submittedName>
        <fullName evidence="1">Uncharacterized protein</fullName>
    </submittedName>
</protein>
<reference evidence="1 2" key="1">
    <citation type="journal article" date="2002" name="Proc. Natl. Acad. Sci. U.S.A.">
        <title>The complete genome sequence of Chlorobium tepidum TLS, a photosynthetic, anaerobic, green-sulfur bacterium.</title>
        <authorList>
            <person name="Eisen J.A."/>
            <person name="Nelson K.E."/>
            <person name="Paulsen I.T."/>
            <person name="Heidelberg J.F."/>
            <person name="Wu M."/>
            <person name="Dodson R.J."/>
            <person name="Deboy R."/>
            <person name="Gwinn M.L."/>
            <person name="Nelson W.C."/>
            <person name="Haft D.H."/>
            <person name="Hickey E.K."/>
            <person name="Peterson J.D."/>
            <person name="Durkin A.S."/>
            <person name="Kolonay J.L."/>
            <person name="Yang F."/>
            <person name="Holt I."/>
            <person name="Umayam L.A."/>
            <person name="Mason T."/>
            <person name="Brenner M."/>
            <person name="Shea T.P."/>
            <person name="Parksey D."/>
            <person name="Nierman W.C."/>
            <person name="Feldblyum T.V."/>
            <person name="Hansen C.L."/>
            <person name="Craven M.B."/>
            <person name="Radune D."/>
            <person name="Vamathevan J."/>
            <person name="Khouri H."/>
            <person name="White O."/>
            <person name="Gruber T.M."/>
            <person name="Ketchum K.A."/>
            <person name="Venter J.C."/>
            <person name="Tettelin H."/>
            <person name="Bryant D.A."/>
            <person name="Fraser C.M."/>
        </authorList>
    </citation>
    <scope>NUCLEOTIDE SEQUENCE [LARGE SCALE GENOMIC DNA]</scope>
    <source>
        <strain evidence="2">ATCC 49652 / DSM 12025 / NBRC 103806 / TLS</strain>
    </source>
</reference>
<gene>
    <name evidence="1" type="ordered locus">CT0491</name>
</gene>
<organism evidence="1 2">
    <name type="scientific">Chlorobaculum tepidum (strain ATCC 49652 / DSM 12025 / NBRC 103806 / TLS)</name>
    <name type="common">Chlorobium tepidum</name>
    <dbReference type="NCBI Taxonomy" id="194439"/>
    <lineage>
        <taxon>Bacteria</taxon>
        <taxon>Pseudomonadati</taxon>
        <taxon>Chlorobiota</taxon>
        <taxon>Chlorobiia</taxon>
        <taxon>Chlorobiales</taxon>
        <taxon>Chlorobiaceae</taxon>
        <taxon>Chlorobaculum</taxon>
    </lineage>
</organism>
<evidence type="ECO:0000313" key="2">
    <source>
        <dbReference type="Proteomes" id="UP000001007"/>
    </source>
</evidence>
<dbReference type="AlphaFoldDB" id="Q8KF41"/>
<dbReference type="EMBL" id="AE006470">
    <property type="protein sequence ID" value="AAM71733.1"/>
    <property type="molecule type" value="Genomic_DNA"/>
</dbReference>
<sequence>MLVKAKDYGIACVGITDYFLINSYKRLIELINDDSRLNALLNPPYADYAKQLLVLPNIEFRSSTIVRHVDIEGKTATREPIFTSFSPTQFRRKRLKRIFFES</sequence>
<name>Q8KF41_CHLTE</name>
<proteinExistence type="predicted"/>
<dbReference type="HOGENOM" id="CLU_2272387_0_0_10"/>
<keyword evidence="2" id="KW-1185">Reference proteome</keyword>
<dbReference type="KEGG" id="cte:CT0491"/>